<accession>A0A0W0FD47</accession>
<comment type="caution">
    <text evidence="1">The sequence shown here is derived from an EMBL/GenBank/DDBJ whole genome shotgun (WGS) entry which is preliminary data.</text>
</comment>
<dbReference type="Proteomes" id="UP000054988">
    <property type="component" value="Unassembled WGS sequence"/>
</dbReference>
<dbReference type="InterPro" id="IPR027417">
    <property type="entry name" value="P-loop_NTPase"/>
</dbReference>
<dbReference type="Gene3D" id="3.40.50.300">
    <property type="entry name" value="P-loop containing nucleotide triphosphate hydrolases"/>
    <property type="match status" value="1"/>
</dbReference>
<dbReference type="EMBL" id="LATX01002107">
    <property type="protein sequence ID" value="KTB34218.1"/>
    <property type="molecule type" value="Genomic_DNA"/>
</dbReference>
<protein>
    <submittedName>
        <fullName evidence="1">Uncharacterized protein</fullName>
    </submittedName>
</protein>
<evidence type="ECO:0000313" key="1">
    <source>
        <dbReference type="EMBL" id="KTB34218.1"/>
    </source>
</evidence>
<evidence type="ECO:0000313" key="2">
    <source>
        <dbReference type="Proteomes" id="UP000054988"/>
    </source>
</evidence>
<gene>
    <name evidence="1" type="ORF">WG66_13213</name>
</gene>
<proteinExistence type="predicted"/>
<organism evidence="1 2">
    <name type="scientific">Moniliophthora roreri</name>
    <name type="common">Frosty pod rot fungus</name>
    <name type="synonym">Monilia roreri</name>
    <dbReference type="NCBI Taxonomy" id="221103"/>
    <lineage>
        <taxon>Eukaryota</taxon>
        <taxon>Fungi</taxon>
        <taxon>Dikarya</taxon>
        <taxon>Basidiomycota</taxon>
        <taxon>Agaricomycotina</taxon>
        <taxon>Agaricomycetes</taxon>
        <taxon>Agaricomycetidae</taxon>
        <taxon>Agaricales</taxon>
        <taxon>Marasmiineae</taxon>
        <taxon>Marasmiaceae</taxon>
        <taxon>Moniliophthora</taxon>
    </lineage>
</organism>
<dbReference type="SUPFAM" id="SSF52540">
    <property type="entry name" value="P-loop containing nucleoside triphosphate hydrolases"/>
    <property type="match status" value="1"/>
</dbReference>
<sequence>MDPQRIFIFSHPRSMCNVLFRLLCTHPSLTPTIPGPMAFIKTADGPKSDDLDPGPYRTNEAYRSSFDQLGMSIRKIEETGSIPLTMEHPQLIIPRGIVNKDSKYPRPYPHAIQVLDHMLDVQGDTTNLPVQQLSGKANPTIFPDRFLFSITSPIITIRHPAHMLPSYVRGMSTLGVSFDSDFFLHELEAVSRYRWERLIFNCFSGAGRKPIVIDGGNLLEDPKGQMKKLCEGLGIDESKIEYTWNLGDDRKDGLYSHVPEPLLKAFAGTLHQSTGVIGRPVGDKPLDLAIEERKWADEWNDDLARRMSELVKLSMPDYEHLSQFSI</sequence>
<dbReference type="AlphaFoldDB" id="A0A0W0FD47"/>
<reference evidence="1 2" key="1">
    <citation type="submission" date="2015-12" db="EMBL/GenBank/DDBJ databases">
        <title>Draft genome sequence of Moniliophthora roreri, the causal agent of frosty pod rot of cacao.</title>
        <authorList>
            <person name="Aime M.C."/>
            <person name="Diaz-Valderrama J.R."/>
            <person name="Kijpornyongpan T."/>
            <person name="Phillips-Mora W."/>
        </authorList>
    </citation>
    <scope>NUCLEOTIDE SEQUENCE [LARGE SCALE GENOMIC DNA]</scope>
    <source>
        <strain evidence="1 2">MCA 2952</strain>
    </source>
</reference>
<name>A0A0W0FD47_MONRR</name>